<feature type="compositionally biased region" description="Polar residues" evidence="6">
    <location>
        <begin position="620"/>
        <end position="630"/>
    </location>
</feature>
<feature type="compositionally biased region" description="Polar residues" evidence="6">
    <location>
        <begin position="323"/>
        <end position="333"/>
    </location>
</feature>
<gene>
    <name evidence="8" type="ORF">CTheo_4490</name>
</gene>
<dbReference type="GO" id="GO:0005634">
    <property type="term" value="C:nucleus"/>
    <property type="evidence" value="ECO:0007669"/>
    <property type="project" value="TreeGrafter"/>
</dbReference>
<keyword evidence="3" id="KW-0223">Dioxygenase</keyword>
<keyword evidence="5" id="KW-0408">Iron</keyword>
<feature type="compositionally biased region" description="Pro residues" evidence="6">
    <location>
        <begin position="489"/>
        <end position="502"/>
    </location>
</feature>
<reference evidence="8 9" key="1">
    <citation type="journal article" date="2019" name="Fungal Biol. Biotechnol.">
        <title>Draft genome sequence of fastidious pathogen Ceratobasidium theobromae, which causes vascular-streak dieback in Theobroma cacao.</title>
        <authorList>
            <person name="Ali S.S."/>
            <person name="Asman A."/>
            <person name="Shao J."/>
            <person name="Firmansyah A.P."/>
            <person name="Susilo A.W."/>
            <person name="Rosmana A."/>
            <person name="McMahon P."/>
            <person name="Junaid M."/>
            <person name="Guest D."/>
            <person name="Kheng T.Y."/>
            <person name="Meinhardt L.W."/>
            <person name="Bailey B.A."/>
        </authorList>
    </citation>
    <scope>NUCLEOTIDE SEQUENCE [LARGE SCALE GENOMIC DNA]</scope>
    <source>
        <strain evidence="8 9">CT2</strain>
    </source>
</reference>
<dbReference type="EMBL" id="SSOP01000078">
    <property type="protein sequence ID" value="KAB5592038.1"/>
    <property type="molecule type" value="Genomic_DNA"/>
</dbReference>
<dbReference type="InterPro" id="IPR027450">
    <property type="entry name" value="AlkB-like"/>
</dbReference>
<keyword evidence="4" id="KW-0560">Oxidoreductase</keyword>
<sequence length="681" mass="74064">MDRLQVWGGDLTKSGTLIPQDLPPFVTTFPNLLEKLRSTGAFASTSQGTANHIILNEYLAGQGITPHQDGPAYHPVVATLSLGSHAVMEYYRYQESAKKEPESKTETDTQERSGKVIDPTPILRLLLEPRSLVITHGDLYTQHLHGISGTHYDVFVASTYQSLDALNELRNRLEDEQIIFARDIANRRLLGSESLRSQLAQAADATQTAMSSSNTYTLPPINAGDVFTCQGNGLLYENVPRVSIDELRNLLAGGSGQVLTGGQKEPKKWFQAQCAHYGLSTKGIVAALRSQLETFLASPAACVPDDLAQLEVDKNNEYKTISEQIKSMTSRARSPTPGRARRVTMANIPSSESIPPSPREPTSPTKAPRLRTISATPPARACTKSIEPDIQPGPAKRGRGRPRKSEPAPMVDRTNMVEAPPAAPDPGKHKSVIAEGKQPSRSAPPSQTDSMASTYSELDDEVMEALDEIENGIDFLEKDSEGDSQMNPPSSPPHIPNLPPEPRTPRRTQPVTTASPHGNSPRSTLVRDVVSGAWSLRVVGPNVRPSPSSREIPEVKGTMNLHLAEDKRSLRGEFNLLGMDGVLQSRTLEGRIDGAYARLLFAGQMAKCMNNGQGDEGSNKVFNPSSSQSGYLRFSDGRKDSDGRFTLKGSLHGGGYGKVDFEGVREGMEQPLCVTWEDFAD</sequence>
<dbReference type="Gene3D" id="2.60.120.590">
    <property type="entry name" value="Alpha-ketoglutarate-dependent dioxygenase AlkB-like"/>
    <property type="match status" value="1"/>
</dbReference>
<dbReference type="GO" id="GO:0051213">
    <property type="term" value="F:dioxygenase activity"/>
    <property type="evidence" value="ECO:0007669"/>
    <property type="project" value="UniProtKB-KW"/>
</dbReference>
<dbReference type="InterPro" id="IPR037151">
    <property type="entry name" value="AlkB-like_sf"/>
</dbReference>
<feature type="region of interest" description="Disordered" evidence="6">
    <location>
        <begin position="478"/>
        <end position="524"/>
    </location>
</feature>
<evidence type="ECO:0000256" key="2">
    <source>
        <dbReference type="ARBA" id="ARBA00022723"/>
    </source>
</evidence>
<evidence type="ECO:0000259" key="7">
    <source>
        <dbReference type="Pfam" id="PF13532"/>
    </source>
</evidence>
<evidence type="ECO:0000313" key="8">
    <source>
        <dbReference type="EMBL" id="KAB5592038.1"/>
    </source>
</evidence>
<dbReference type="InterPro" id="IPR032862">
    <property type="entry name" value="ALKBH6"/>
</dbReference>
<comment type="similarity">
    <text evidence="1">Belongs to the alkB family.</text>
</comment>
<protein>
    <recommendedName>
        <fullName evidence="7">Alpha-ketoglutarate-dependent dioxygenase AlkB-like domain-containing protein</fullName>
    </recommendedName>
</protein>
<feature type="domain" description="Alpha-ketoglutarate-dependent dioxygenase AlkB-like" evidence="7">
    <location>
        <begin position="19"/>
        <end position="147"/>
    </location>
</feature>
<dbReference type="Proteomes" id="UP000383932">
    <property type="component" value="Unassembled WGS sequence"/>
</dbReference>
<proteinExistence type="inferred from homology"/>
<organism evidence="8 9">
    <name type="scientific">Ceratobasidium theobromae</name>
    <dbReference type="NCBI Taxonomy" id="1582974"/>
    <lineage>
        <taxon>Eukaryota</taxon>
        <taxon>Fungi</taxon>
        <taxon>Dikarya</taxon>
        <taxon>Basidiomycota</taxon>
        <taxon>Agaricomycotina</taxon>
        <taxon>Agaricomycetes</taxon>
        <taxon>Cantharellales</taxon>
        <taxon>Ceratobasidiaceae</taxon>
        <taxon>Ceratobasidium</taxon>
    </lineage>
</organism>
<comment type="caution">
    <text evidence="8">The sequence shown here is derived from an EMBL/GenBank/DDBJ whole genome shotgun (WGS) entry which is preliminary data.</text>
</comment>
<keyword evidence="9" id="KW-1185">Reference proteome</keyword>
<evidence type="ECO:0000256" key="3">
    <source>
        <dbReference type="ARBA" id="ARBA00022964"/>
    </source>
</evidence>
<feature type="compositionally biased region" description="Polar residues" evidence="6">
    <location>
        <begin position="514"/>
        <end position="523"/>
    </location>
</feature>
<dbReference type="PANTHER" id="PTHR46030:SF1">
    <property type="entry name" value="ALPHA-KETOGLUTARATE-DEPENDENT DIOXYGENASE ALKB HOMOLOG 6"/>
    <property type="match status" value="1"/>
</dbReference>
<dbReference type="PANTHER" id="PTHR46030">
    <property type="entry name" value="ALPHA-KETOGLUTARATE-DEPENDENT DIOXYGENASE ALKB HOMOLOG 6"/>
    <property type="match status" value="1"/>
</dbReference>
<feature type="region of interest" description="Disordered" evidence="6">
    <location>
        <begin position="613"/>
        <end position="637"/>
    </location>
</feature>
<accession>A0A5N5QKL3</accession>
<feature type="compositionally biased region" description="Polar residues" evidence="6">
    <location>
        <begin position="439"/>
        <end position="455"/>
    </location>
</feature>
<dbReference type="OrthoDB" id="412814at2759"/>
<dbReference type="GO" id="GO:0046872">
    <property type="term" value="F:metal ion binding"/>
    <property type="evidence" value="ECO:0007669"/>
    <property type="project" value="UniProtKB-KW"/>
</dbReference>
<evidence type="ECO:0000256" key="1">
    <source>
        <dbReference type="ARBA" id="ARBA00007879"/>
    </source>
</evidence>
<evidence type="ECO:0000256" key="6">
    <source>
        <dbReference type="SAM" id="MobiDB-lite"/>
    </source>
</evidence>
<dbReference type="SUPFAM" id="SSF51197">
    <property type="entry name" value="Clavaminate synthase-like"/>
    <property type="match status" value="1"/>
</dbReference>
<dbReference type="Pfam" id="PF13532">
    <property type="entry name" value="2OG-FeII_Oxy_2"/>
    <property type="match status" value="1"/>
</dbReference>
<name>A0A5N5QKL3_9AGAM</name>
<evidence type="ECO:0000256" key="5">
    <source>
        <dbReference type="ARBA" id="ARBA00023004"/>
    </source>
</evidence>
<feature type="region of interest" description="Disordered" evidence="6">
    <location>
        <begin position="323"/>
        <end position="455"/>
    </location>
</feature>
<evidence type="ECO:0000256" key="4">
    <source>
        <dbReference type="ARBA" id="ARBA00023002"/>
    </source>
</evidence>
<keyword evidence="2" id="KW-0479">Metal-binding</keyword>
<evidence type="ECO:0000313" key="9">
    <source>
        <dbReference type="Proteomes" id="UP000383932"/>
    </source>
</evidence>
<dbReference type="AlphaFoldDB" id="A0A5N5QKL3"/>